<feature type="compositionally biased region" description="Low complexity" evidence="1">
    <location>
        <begin position="50"/>
        <end position="61"/>
    </location>
</feature>
<dbReference type="EMBL" id="JAINUF010000015">
    <property type="protein sequence ID" value="KAJ8341480.1"/>
    <property type="molecule type" value="Genomic_DNA"/>
</dbReference>
<dbReference type="AlphaFoldDB" id="A0A9Q1EMB2"/>
<gene>
    <name evidence="2" type="ORF">SKAU_G00337710</name>
</gene>
<evidence type="ECO:0000313" key="3">
    <source>
        <dbReference type="Proteomes" id="UP001152622"/>
    </source>
</evidence>
<name>A0A9Q1EMB2_SYNKA</name>
<accession>A0A9Q1EMB2</accession>
<keyword evidence="3" id="KW-1185">Reference proteome</keyword>
<evidence type="ECO:0000313" key="2">
    <source>
        <dbReference type="EMBL" id="KAJ8341480.1"/>
    </source>
</evidence>
<reference evidence="2" key="1">
    <citation type="journal article" date="2023" name="Science">
        <title>Genome structures resolve the early diversification of teleost fishes.</title>
        <authorList>
            <person name="Parey E."/>
            <person name="Louis A."/>
            <person name="Montfort J."/>
            <person name="Bouchez O."/>
            <person name="Roques C."/>
            <person name="Iampietro C."/>
            <person name="Lluch J."/>
            <person name="Castinel A."/>
            <person name="Donnadieu C."/>
            <person name="Desvignes T."/>
            <person name="Floi Bucao C."/>
            <person name="Jouanno E."/>
            <person name="Wen M."/>
            <person name="Mejri S."/>
            <person name="Dirks R."/>
            <person name="Jansen H."/>
            <person name="Henkel C."/>
            <person name="Chen W.J."/>
            <person name="Zahm M."/>
            <person name="Cabau C."/>
            <person name="Klopp C."/>
            <person name="Thompson A.W."/>
            <person name="Robinson-Rechavi M."/>
            <person name="Braasch I."/>
            <person name="Lecointre G."/>
            <person name="Bobe J."/>
            <person name="Postlethwait J.H."/>
            <person name="Berthelot C."/>
            <person name="Roest Crollius H."/>
            <person name="Guiguen Y."/>
        </authorList>
    </citation>
    <scope>NUCLEOTIDE SEQUENCE</scope>
    <source>
        <strain evidence="2">WJC10195</strain>
    </source>
</reference>
<feature type="region of interest" description="Disordered" evidence="1">
    <location>
        <begin position="50"/>
        <end position="74"/>
    </location>
</feature>
<dbReference type="Proteomes" id="UP001152622">
    <property type="component" value="Chromosome 15"/>
</dbReference>
<protein>
    <submittedName>
        <fullName evidence="2">Uncharacterized protein</fullName>
    </submittedName>
</protein>
<sequence length="126" mass="13325">MTIDNCSLVWCCLGKLTAGTGMGLAVPVLALARDRLDHREGFLPSPLSVFKSPSSSAASPLRGQLQGRRPPGKSRVPGFEFKACFVCPAQGKASHPSVSHGLWLIPLTCASTEKGVGLSKGFHHRS</sequence>
<evidence type="ECO:0000256" key="1">
    <source>
        <dbReference type="SAM" id="MobiDB-lite"/>
    </source>
</evidence>
<comment type="caution">
    <text evidence="2">The sequence shown here is derived from an EMBL/GenBank/DDBJ whole genome shotgun (WGS) entry which is preliminary data.</text>
</comment>
<organism evidence="2 3">
    <name type="scientific">Synaphobranchus kaupii</name>
    <name type="common">Kaup's arrowtooth eel</name>
    <dbReference type="NCBI Taxonomy" id="118154"/>
    <lineage>
        <taxon>Eukaryota</taxon>
        <taxon>Metazoa</taxon>
        <taxon>Chordata</taxon>
        <taxon>Craniata</taxon>
        <taxon>Vertebrata</taxon>
        <taxon>Euteleostomi</taxon>
        <taxon>Actinopterygii</taxon>
        <taxon>Neopterygii</taxon>
        <taxon>Teleostei</taxon>
        <taxon>Anguilliformes</taxon>
        <taxon>Synaphobranchidae</taxon>
        <taxon>Synaphobranchus</taxon>
    </lineage>
</organism>
<proteinExistence type="predicted"/>